<dbReference type="Proteomes" id="UP000269412">
    <property type="component" value="Unassembled WGS sequence"/>
</dbReference>
<feature type="transmembrane region" description="Helical" evidence="1">
    <location>
        <begin position="6"/>
        <end position="26"/>
    </location>
</feature>
<reference evidence="2 3" key="1">
    <citation type="submission" date="2018-10" db="EMBL/GenBank/DDBJ databases">
        <title>Genomic Encyclopedia of Archaeal and Bacterial Type Strains, Phase II (KMG-II): from individual species to whole genera.</title>
        <authorList>
            <person name="Goeker M."/>
        </authorList>
    </citation>
    <scope>NUCLEOTIDE SEQUENCE [LARGE SCALE GENOMIC DNA]</scope>
    <source>
        <strain evidence="2 3">DSM 25230</strain>
    </source>
</reference>
<protein>
    <submittedName>
        <fullName evidence="2">Uncharacterized protein</fullName>
    </submittedName>
</protein>
<evidence type="ECO:0000313" key="2">
    <source>
        <dbReference type="EMBL" id="RKR15157.1"/>
    </source>
</evidence>
<sequence>MSLKNIIIGTLIIGSILIAGSFYLSFRTKIKDLSNKHPYTTIINKALKTKQECYITIHKHSLENPYIIDLTNSNFYESSNPIYKIPLGTILKIEGAKAFTAPVSGSTHHVILGSVYLNEIKETVKFEFFWGDNPTYGLYDFKDNYDIYPLAPWQESALPFKYFWDGRKEPHNWEEWNSL</sequence>
<keyword evidence="1" id="KW-0812">Transmembrane</keyword>
<gene>
    <name evidence="2" type="ORF">CLV91_1239</name>
</gene>
<keyword evidence="1" id="KW-0472">Membrane</keyword>
<proteinExistence type="predicted"/>
<dbReference type="AlphaFoldDB" id="A0A495EGS6"/>
<dbReference type="OrthoDB" id="1176884at2"/>
<accession>A0A495EGS6</accession>
<comment type="caution">
    <text evidence="2">The sequence shown here is derived from an EMBL/GenBank/DDBJ whole genome shotgun (WGS) entry which is preliminary data.</text>
</comment>
<dbReference type="RefSeq" id="WP_121064985.1">
    <property type="nucleotide sequence ID" value="NZ_RBIQ01000007.1"/>
</dbReference>
<keyword evidence="1" id="KW-1133">Transmembrane helix</keyword>
<name>A0A495EGS6_9FLAO</name>
<keyword evidence="3" id="KW-1185">Reference proteome</keyword>
<dbReference type="EMBL" id="RBIQ01000007">
    <property type="protein sequence ID" value="RKR15157.1"/>
    <property type="molecule type" value="Genomic_DNA"/>
</dbReference>
<organism evidence="2 3">
    <name type="scientific">Maribacter vaceletii</name>
    <dbReference type="NCBI Taxonomy" id="1206816"/>
    <lineage>
        <taxon>Bacteria</taxon>
        <taxon>Pseudomonadati</taxon>
        <taxon>Bacteroidota</taxon>
        <taxon>Flavobacteriia</taxon>
        <taxon>Flavobacteriales</taxon>
        <taxon>Flavobacteriaceae</taxon>
        <taxon>Maribacter</taxon>
    </lineage>
</organism>
<evidence type="ECO:0000256" key="1">
    <source>
        <dbReference type="SAM" id="Phobius"/>
    </source>
</evidence>
<evidence type="ECO:0000313" key="3">
    <source>
        <dbReference type="Proteomes" id="UP000269412"/>
    </source>
</evidence>